<accession>A0A7J0FH09</accession>
<dbReference type="InterPro" id="IPR031052">
    <property type="entry name" value="FHY3/FAR1"/>
</dbReference>
<feature type="region of interest" description="Disordered" evidence="2">
    <location>
        <begin position="1"/>
        <end position="59"/>
    </location>
</feature>
<comment type="caution">
    <text evidence="4">The sequence shown here is derived from an EMBL/GenBank/DDBJ whole genome shotgun (WGS) entry which is preliminary data.</text>
</comment>
<sequence>MVTVLDEANDRDGAIINSPKKDEVGTEGDPDFEPRNAAAQRDQKNLSMPNLHVPDIRRPSVKKTDCKASMHVKRRKDGIWTDCISFSGDVFFDISHLKSSDKMPFAPFVGVNHHYQSMLLGCALIADETKSTLVWIMKTWLRAMGGQAPKVIITDQVKALKAAIEEVFPSAHHCFSLWHVLEKIPEALSHRWTKDTKSCQSVVEGTKRIQTRVQRYDDLCKQAIELGEEGSLSEDNYNIACRALVEALKNCVNVNNRSTTECSSSALCLRDIEEENQGSLAIKTITAPACVCFCERQRIANGLLNFRYNRSQKLSSFIPRTACSKWFVPLSIP</sequence>
<dbReference type="PANTHER" id="PTHR31669">
    <property type="entry name" value="PROTEIN FAR1-RELATED SEQUENCE 10-RELATED"/>
    <property type="match status" value="1"/>
</dbReference>
<protein>
    <recommendedName>
        <fullName evidence="1">Protein FAR1-RELATED SEQUENCE</fullName>
    </recommendedName>
</protein>
<keyword evidence="1" id="KW-0862">Zinc</keyword>
<dbReference type="PANTHER" id="PTHR31669:SF21">
    <property type="entry name" value="PROTEIN FAR-RED IMPAIRED RESPONSE 1"/>
    <property type="match status" value="1"/>
</dbReference>
<name>A0A7J0FH09_9ERIC</name>
<evidence type="ECO:0000256" key="2">
    <source>
        <dbReference type="SAM" id="MobiDB-lite"/>
    </source>
</evidence>
<comment type="similarity">
    <text evidence="1">Belongs to the FHY3/FAR1 family.</text>
</comment>
<keyword evidence="5" id="KW-1185">Reference proteome</keyword>
<keyword evidence="1" id="KW-0539">Nucleus</keyword>
<dbReference type="GO" id="GO:0005634">
    <property type="term" value="C:nucleus"/>
    <property type="evidence" value="ECO:0007669"/>
    <property type="project" value="UniProtKB-SubCell"/>
</dbReference>
<evidence type="ECO:0000313" key="5">
    <source>
        <dbReference type="Proteomes" id="UP000585474"/>
    </source>
</evidence>
<dbReference type="InterPro" id="IPR018289">
    <property type="entry name" value="MULE_transposase_dom"/>
</dbReference>
<dbReference type="OrthoDB" id="742364at2759"/>
<dbReference type="Proteomes" id="UP000585474">
    <property type="component" value="Unassembled WGS sequence"/>
</dbReference>
<evidence type="ECO:0000259" key="3">
    <source>
        <dbReference type="Pfam" id="PF10551"/>
    </source>
</evidence>
<dbReference type="Pfam" id="PF10551">
    <property type="entry name" value="MULE"/>
    <property type="match status" value="1"/>
</dbReference>
<comment type="function">
    <text evidence="1">Putative transcription activator involved in regulating light control of development.</text>
</comment>
<reference evidence="4 5" key="1">
    <citation type="submission" date="2019-07" db="EMBL/GenBank/DDBJ databases">
        <title>De Novo Assembly of kiwifruit Actinidia rufa.</title>
        <authorList>
            <person name="Sugita-Konishi S."/>
            <person name="Sato K."/>
            <person name="Mori E."/>
            <person name="Abe Y."/>
            <person name="Kisaki G."/>
            <person name="Hamano K."/>
            <person name="Suezawa K."/>
            <person name="Otani M."/>
            <person name="Fukuda T."/>
            <person name="Manabe T."/>
            <person name="Gomi K."/>
            <person name="Tabuchi M."/>
            <person name="Akimitsu K."/>
            <person name="Kataoka I."/>
        </authorList>
    </citation>
    <scope>NUCLEOTIDE SEQUENCE [LARGE SCALE GENOMIC DNA]</scope>
    <source>
        <strain evidence="5">cv. Fuchu</strain>
    </source>
</reference>
<dbReference type="GO" id="GO:0008270">
    <property type="term" value="F:zinc ion binding"/>
    <property type="evidence" value="ECO:0007669"/>
    <property type="project" value="UniProtKB-UniRule"/>
</dbReference>
<dbReference type="EMBL" id="BJWL01000012">
    <property type="protein sequence ID" value="GFY97873.1"/>
    <property type="molecule type" value="Genomic_DNA"/>
</dbReference>
<organism evidence="4 5">
    <name type="scientific">Actinidia rufa</name>
    <dbReference type="NCBI Taxonomy" id="165716"/>
    <lineage>
        <taxon>Eukaryota</taxon>
        <taxon>Viridiplantae</taxon>
        <taxon>Streptophyta</taxon>
        <taxon>Embryophyta</taxon>
        <taxon>Tracheophyta</taxon>
        <taxon>Spermatophyta</taxon>
        <taxon>Magnoliopsida</taxon>
        <taxon>eudicotyledons</taxon>
        <taxon>Gunneridae</taxon>
        <taxon>Pentapetalae</taxon>
        <taxon>asterids</taxon>
        <taxon>Ericales</taxon>
        <taxon>Actinidiaceae</taxon>
        <taxon>Actinidia</taxon>
    </lineage>
</organism>
<feature type="domain" description="MULE transposase" evidence="3">
    <location>
        <begin position="91"/>
        <end position="182"/>
    </location>
</feature>
<keyword evidence="1" id="KW-0479">Metal-binding</keyword>
<evidence type="ECO:0000256" key="1">
    <source>
        <dbReference type="RuleBase" id="RU367018"/>
    </source>
</evidence>
<proteinExistence type="inferred from homology"/>
<dbReference type="AlphaFoldDB" id="A0A7J0FH09"/>
<keyword evidence="1" id="KW-0863">Zinc-finger</keyword>
<comment type="subcellular location">
    <subcellularLocation>
        <location evidence="1">Nucleus</location>
    </subcellularLocation>
</comment>
<evidence type="ECO:0000313" key="4">
    <source>
        <dbReference type="EMBL" id="GFY97873.1"/>
    </source>
</evidence>
<dbReference type="GO" id="GO:0006355">
    <property type="term" value="P:regulation of DNA-templated transcription"/>
    <property type="evidence" value="ECO:0007669"/>
    <property type="project" value="UniProtKB-UniRule"/>
</dbReference>
<gene>
    <name evidence="4" type="ORF">Acr_12g0004140</name>
</gene>
<feature type="compositionally biased region" description="Basic and acidic residues" evidence="2">
    <location>
        <begin position="8"/>
        <end position="24"/>
    </location>
</feature>